<dbReference type="Proteomes" id="UP001185659">
    <property type="component" value="Unassembled WGS sequence"/>
</dbReference>
<dbReference type="Gene3D" id="3.50.50.60">
    <property type="entry name" value="FAD/NAD(P)-binding domain"/>
    <property type="match status" value="1"/>
</dbReference>
<evidence type="ECO:0000256" key="2">
    <source>
        <dbReference type="ARBA" id="ARBA00022630"/>
    </source>
</evidence>
<keyword evidence="2" id="KW-0285">Flavoprotein</keyword>
<evidence type="ECO:0000256" key="4">
    <source>
        <dbReference type="ARBA" id="ARBA00023002"/>
    </source>
</evidence>
<keyword evidence="8" id="KW-1185">Reference proteome</keyword>
<dbReference type="SUPFAM" id="SSF51905">
    <property type="entry name" value="FAD/NAD(P)-binding domain"/>
    <property type="match status" value="1"/>
</dbReference>
<evidence type="ECO:0000256" key="5">
    <source>
        <dbReference type="ARBA" id="ARBA00023033"/>
    </source>
</evidence>
<organism evidence="7 8">
    <name type="scientific">Nitratireductor aquimarinus</name>
    <dbReference type="NCBI Taxonomy" id="889300"/>
    <lineage>
        <taxon>Bacteria</taxon>
        <taxon>Pseudomonadati</taxon>
        <taxon>Pseudomonadota</taxon>
        <taxon>Alphaproteobacteria</taxon>
        <taxon>Hyphomicrobiales</taxon>
        <taxon>Phyllobacteriaceae</taxon>
        <taxon>Nitratireductor</taxon>
    </lineage>
</organism>
<feature type="domain" description="FAD-binding" evidence="6">
    <location>
        <begin position="7"/>
        <end position="358"/>
    </location>
</feature>
<dbReference type="PANTHER" id="PTHR13789">
    <property type="entry name" value="MONOOXYGENASE"/>
    <property type="match status" value="1"/>
</dbReference>
<dbReference type="EMBL" id="JAWLIP010000003">
    <property type="protein sequence ID" value="MDV6226243.1"/>
    <property type="molecule type" value="Genomic_DNA"/>
</dbReference>
<keyword evidence="3" id="KW-0274">FAD</keyword>
<dbReference type="PANTHER" id="PTHR13789:SF318">
    <property type="entry name" value="GERANYLGERANYL DIPHOSPHATE REDUCTASE"/>
    <property type="match status" value="1"/>
</dbReference>
<name>A0ABU4AJ29_9HYPH</name>
<evidence type="ECO:0000256" key="3">
    <source>
        <dbReference type="ARBA" id="ARBA00022827"/>
    </source>
</evidence>
<keyword evidence="5 7" id="KW-0503">Monooxygenase</keyword>
<evidence type="ECO:0000256" key="1">
    <source>
        <dbReference type="ARBA" id="ARBA00001974"/>
    </source>
</evidence>
<proteinExistence type="predicted"/>
<sequence>MTDEPAAIIVGAGVAGLTAALALARHVLASRIYERAPELHEVGAGLQLSPNATRLLDRMGVLEGLRASAVEPQAVVLKKAATLAPLTHVPLGAAAQARWGAPYLVVHRADLQAALLNRARQQPLIEIVTGALAEKADFHAGRPRLQILRDGESEEVHTPLLIAADGVWSHLRRLARTAVRSRFTGYVAWRATIPVEEALAAGESAIQPDRVTAFMHPKFHLVAYPISGGKAINLVAIVPGEVPLNAWAQDADDAPLKKTLASANPALARLAASRHASWTVWPIHQVDPADAWTKPEGLALIGDAAHAVPPFAAQGAGMAIEDATVLANLVAKHRDAPSVALAAYEAQRKPRVSRVARRGAFNRFTWHASGPVALVRDAVLKTRSQEALMADFDWLYGFDAEAASES</sequence>
<comment type="cofactor">
    <cofactor evidence="1">
        <name>FAD</name>
        <dbReference type="ChEBI" id="CHEBI:57692"/>
    </cofactor>
</comment>
<accession>A0ABU4AJ29</accession>
<protein>
    <submittedName>
        <fullName evidence="7">FAD-dependent monooxygenase</fullName>
    </submittedName>
</protein>
<comment type="caution">
    <text evidence="7">The sequence shown here is derived from an EMBL/GenBank/DDBJ whole genome shotgun (WGS) entry which is preliminary data.</text>
</comment>
<keyword evidence="4" id="KW-0560">Oxidoreductase</keyword>
<gene>
    <name evidence="7" type="ORF">R2G56_08090</name>
</gene>
<dbReference type="GO" id="GO:0004497">
    <property type="term" value="F:monooxygenase activity"/>
    <property type="evidence" value="ECO:0007669"/>
    <property type="project" value="UniProtKB-KW"/>
</dbReference>
<dbReference type="InterPro" id="IPR002938">
    <property type="entry name" value="FAD-bd"/>
</dbReference>
<evidence type="ECO:0000313" key="7">
    <source>
        <dbReference type="EMBL" id="MDV6226243.1"/>
    </source>
</evidence>
<reference evidence="7 8" key="1">
    <citation type="submission" date="2023-10" db="EMBL/GenBank/DDBJ databases">
        <authorList>
            <person name="Venkata Ramana C."/>
            <person name="Sasikala C."/>
            <person name="Dhurka M."/>
        </authorList>
    </citation>
    <scope>NUCLEOTIDE SEQUENCE [LARGE SCALE GENOMIC DNA]</scope>
    <source>
        <strain evidence="7 8">KCTC 32151</strain>
    </source>
</reference>
<evidence type="ECO:0000313" key="8">
    <source>
        <dbReference type="Proteomes" id="UP001185659"/>
    </source>
</evidence>
<dbReference type="InterPro" id="IPR036188">
    <property type="entry name" value="FAD/NAD-bd_sf"/>
</dbReference>
<dbReference type="Pfam" id="PF01494">
    <property type="entry name" value="FAD_binding_3"/>
    <property type="match status" value="1"/>
</dbReference>
<evidence type="ECO:0000259" key="6">
    <source>
        <dbReference type="Pfam" id="PF01494"/>
    </source>
</evidence>
<dbReference type="PRINTS" id="PR00420">
    <property type="entry name" value="RNGMNOXGNASE"/>
</dbReference>
<dbReference type="InterPro" id="IPR050493">
    <property type="entry name" value="FAD-dep_Monooxygenase_BioMet"/>
</dbReference>
<dbReference type="SUPFAM" id="SSF54373">
    <property type="entry name" value="FAD-linked reductases, C-terminal domain"/>
    <property type="match status" value="1"/>
</dbReference>
<dbReference type="RefSeq" id="WP_317560940.1">
    <property type="nucleotide sequence ID" value="NZ_JAWLIP010000003.1"/>
</dbReference>